<dbReference type="PANTHER" id="PTHR43229:SF2">
    <property type="entry name" value="NODULATION PROTEIN J"/>
    <property type="match status" value="1"/>
</dbReference>
<dbReference type="EMBL" id="CP008953">
    <property type="protein sequence ID" value="AIG80615.1"/>
    <property type="molecule type" value="Genomic_DNA"/>
</dbReference>
<dbReference type="AlphaFoldDB" id="A0A075VCK3"/>
<dbReference type="eggNOG" id="COG0842">
    <property type="taxonomic scope" value="Bacteria"/>
</dbReference>
<dbReference type="PANTHER" id="PTHR43229">
    <property type="entry name" value="NODULATION PROTEIN J"/>
    <property type="match status" value="1"/>
</dbReference>
<dbReference type="GO" id="GO:0046677">
    <property type="term" value="P:response to antibiotic"/>
    <property type="evidence" value="ECO:0007669"/>
    <property type="project" value="UniProtKB-KW"/>
</dbReference>
<dbReference type="HOGENOM" id="CLU_039483_2_0_11"/>
<sequence>MTTIAAPAPPRRVSLSSSTRHGLSLAWRGVLKIRKNPEQLADVTLAPIIFLVMFVYLFGGAIMGSTESYLQMIVPGIMVFNILQASMTVGVQLNTDVTKGVFDRFRAMPIARSAPLIGAVLADIVRYLVCLVVLMVVATIMGYRIQTGPAEFALAILLVIAFALSFCWASVFVGMLVKSPGAVQGLMFVVLMPLTFGSNVFVGTSTMPGWLKAWADISPVTQMSDVLRGLMNGGPIAGPLTGALIWMAAALAVFFPLATWAYRKRV</sequence>
<evidence type="ECO:0000313" key="9">
    <source>
        <dbReference type="Proteomes" id="UP000028492"/>
    </source>
</evidence>
<accession>A0A075VCK3</accession>
<dbReference type="InterPro" id="IPR047817">
    <property type="entry name" value="ABC2_TM_bact-type"/>
</dbReference>
<dbReference type="InterPro" id="IPR051784">
    <property type="entry name" value="Nod_factor_ABC_transporter"/>
</dbReference>
<keyword evidence="4 6" id="KW-0472">Membrane</keyword>
<feature type="transmembrane region" description="Helical" evidence="6">
    <location>
        <begin position="69"/>
        <end position="93"/>
    </location>
</feature>
<feature type="transmembrane region" description="Helical" evidence="6">
    <location>
        <begin position="152"/>
        <end position="173"/>
    </location>
</feature>
<evidence type="ECO:0000256" key="6">
    <source>
        <dbReference type="RuleBase" id="RU361157"/>
    </source>
</evidence>
<evidence type="ECO:0000256" key="2">
    <source>
        <dbReference type="ARBA" id="ARBA00022692"/>
    </source>
</evidence>
<proteinExistence type="inferred from homology"/>
<protein>
    <recommendedName>
        <fullName evidence="6">Transport permease protein</fullName>
    </recommendedName>
</protein>
<feature type="transmembrane region" description="Helical" evidence="6">
    <location>
        <begin position="114"/>
        <end position="140"/>
    </location>
</feature>
<reference evidence="8 9" key="1">
    <citation type="journal article" date="2014" name="J. Biotechnol.">
        <title>Complete genome sequence of the actinobacterium Amycolatopsis japonica MG417-CF17(T) (=DSM 44213T) producing (S,S)-N,N'-ethylenediaminedisuccinic acid.</title>
        <authorList>
            <person name="Stegmann E."/>
            <person name="Albersmeier A."/>
            <person name="Spohn M."/>
            <person name="Gert H."/>
            <person name="Weber T."/>
            <person name="Wohlleben W."/>
            <person name="Kalinowski J."/>
            <person name="Ruckert C."/>
        </authorList>
    </citation>
    <scope>NUCLEOTIDE SEQUENCE [LARGE SCALE GENOMIC DNA]</scope>
    <source>
        <strain evidence="9">MG417-CF17 (DSM 44213)</strain>
    </source>
</reference>
<dbReference type="Proteomes" id="UP000028492">
    <property type="component" value="Chromosome"/>
</dbReference>
<dbReference type="Pfam" id="PF01061">
    <property type="entry name" value="ABC2_membrane"/>
    <property type="match status" value="1"/>
</dbReference>
<dbReference type="InterPro" id="IPR013525">
    <property type="entry name" value="ABC2_TM"/>
</dbReference>
<evidence type="ECO:0000259" key="7">
    <source>
        <dbReference type="PROSITE" id="PS51012"/>
    </source>
</evidence>
<feature type="transmembrane region" description="Helical" evidence="6">
    <location>
        <begin position="40"/>
        <end position="63"/>
    </location>
</feature>
<feature type="domain" description="ABC transmembrane type-2" evidence="7">
    <location>
        <begin position="38"/>
        <end position="265"/>
    </location>
</feature>
<keyword evidence="6" id="KW-1003">Cell membrane</keyword>
<comment type="subcellular location">
    <subcellularLocation>
        <location evidence="6">Cell membrane</location>
        <topology evidence="6">Multi-pass membrane protein</topology>
    </subcellularLocation>
    <subcellularLocation>
        <location evidence="1">Membrane</location>
        <topology evidence="1">Multi-pass membrane protein</topology>
    </subcellularLocation>
</comment>
<keyword evidence="3 6" id="KW-1133">Transmembrane helix</keyword>
<keyword evidence="2 6" id="KW-0812">Transmembrane</keyword>
<evidence type="ECO:0000256" key="4">
    <source>
        <dbReference type="ARBA" id="ARBA00023136"/>
    </source>
</evidence>
<evidence type="ECO:0000313" key="8">
    <source>
        <dbReference type="EMBL" id="AIG80615.1"/>
    </source>
</evidence>
<dbReference type="GO" id="GO:0043190">
    <property type="term" value="C:ATP-binding cassette (ABC) transporter complex"/>
    <property type="evidence" value="ECO:0007669"/>
    <property type="project" value="InterPro"/>
</dbReference>
<evidence type="ECO:0000256" key="3">
    <source>
        <dbReference type="ARBA" id="ARBA00022989"/>
    </source>
</evidence>
<gene>
    <name evidence="8" type="ORF">AJAP_39165</name>
</gene>
<organism evidence="8 9">
    <name type="scientific">Amycolatopsis japonica</name>
    <dbReference type="NCBI Taxonomy" id="208439"/>
    <lineage>
        <taxon>Bacteria</taxon>
        <taxon>Bacillati</taxon>
        <taxon>Actinomycetota</taxon>
        <taxon>Actinomycetes</taxon>
        <taxon>Pseudonocardiales</taxon>
        <taxon>Pseudonocardiaceae</taxon>
        <taxon>Amycolatopsis</taxon>
        <taxon>Amycolatopsis japonica group</taxon>
    </lineage>
</organism>
<name>A0A075VCK3_9PSEU</name>
<feature type="transmembrane region" description="Helical" evidence="6">
    <location>
        <begin position="185"/>
        <end position="202"/>
    </location>
</feature>
<dbReference type="KEGG" id="aja:AJAP_39165"/>
<dbReference type="GO" id="GO:0140359">
    <property type="term" value="F:ABC-type transporter activity"/>
    <property type="evidence" value="ECO:0007669"/>
    <property type="project" value="InterPro"/>
</dbReference>
<feature type="transmembrane region" description="Helical" evidence="6">
    <location>
        <begin position="243"/>
        <end position="262"/>
    </location>
</feature>
<keyword evidence="9" id="KW-1185">Reference proteome</keyword>
<dbReference type="PIRSF" id="PIRSF006648">
    <property type="entry name" value="DrrB"/>
    <property type="match status" value="1"/>
</dbReference>
<keyword evidence="5" id="KW-0046">Antibiotic resistance</keyword>
<evidence type="ECO:0000256" key="1">
    <source>
        <dbReference type="ARBA" id="ARBA00004141"/>
    </source>
</evidence>
<evidence type="ECO:0000256" key="5">
    <source>
        <dbReference type="ARBA" id="ARBA00023251"/>
    </source>
</evidence>
<comment type="similarity">
    <text evidence="6">Belongs to the ABC-2 integral membrane protein family.</text>
</comment>
<keyword evidence="6" id="KW-0813">Transport</keyword>
<dbReference type="RefSeq" id="WP_038520832.1">
    <property type="nucleotide sequence ID" value="NZ_CP008953.1"/>
</dbReference>
<dbReference type="InterPro" id="IPR000412">
    <property type="entry name" value="ABC_2_transport"/>
</dbReference>
<dbReference type="STRING" id="208439.AJAP_39165"/>
<dbReference type="PROSITE" id="PS51012">
    <property type="entry name" value="ABC_TM2"/>
    <property type="match status" value="1"/>
</dbReference>